<keyword evidence="4" id="KW-0812">Transmembrane</keyword>
<evidence type="ECO:0000256" key="4">
    <source>
        <dbReference type="SAM" id="Phobius"/>
    </source>
</evidence>
<feature type="transmembrane region" description="Helical" evidence="4">
    <location>
        <begin position="174"/>
        <end position="191"/>
    </location>
</feature>
<keyword evidence="4" id="KW-0472">Membrane</keyword>
<dbReference type="InterPro" id="IPR000160">
    <property type="entry name" value="GGDEF_dom"/>
</dbReference>
<dbReference type="NCBIfam" id="TIGR00254">
    <property type="entry name" value="GGDEF"/>
    <property type="match status" value="1"/>
</dbReference>
<accession>A0ABS7J4R8</accession>
<dbReference type="RefSeq" id="WP_221554966.1">
    <property type="nucleotide sequence ID" value="NZ_JAIGNO010000001.1"/>
</dbReference>
<feature type="transmembrane region" description="Helical" evidence="4">
    <location>
        <begin position="58"/>
        <end position="78"/>
    </location>
</feature>
<dbReference type="PANTHER" id="PTHR45138">
    <property type="entry name" value="REGULATORY COMPONENTS OF SENSORY TRANSDUCTION SYSTEM"/>
    <property type="match status" value="1"/>
</dbReference>
<dbReference type="EC" id="2.7.7.65" evidence="1"/>
<feature type="domain" description="GGDEF" evidence="5">
    <location>
        <begin position="238"/>
        <end position="367"/>
    </location>
</feature>
<dbReference type="SUPFAM" id="SSF55073">
    <property type="entry name" value="Nucleotide cyclase"/>
    <property type="match status" value="1"/>
</dbReference>
<reference evidence="6 7" key="1">
    <citation type="submission" date="2021-08" db="EMBL/GenBank/DDBJ databases">
        <title>Comparative Genomics Analysis of the Genus Qipengyuania Reveals Extensive Genetic Diversity and Metabolic Versatility, Including the Description of Fifteen Novel Species.</title>
        <authorList>
            <person name="Liu Y."/>
        </authorList>
    </citation>
    <scope>NUCLEOTIDE SEQUENCE [LARGE SCALE GENOMIC DNA]</scope>
    <source>
        <strain evidence="6 7">6D47A</strain>
    </source>
</reference>
<dbReference type="SMART" id="SM00267">
    <property type="entry name" value="GGDEF"/>
    <property type="match status" value="1"/>
</dbReference>
<dbReference type="CDD" id="cd01949">
    <property type="entry name" value="GGDEF"/>
    <property type="match status" value="1"/>
</dbReference>
<dbReference type="Proteomes" id="UP000755104">
    <property type="component" value="Unassembled WGS sequence"/>
</dbReference>
<feature type="transmembrane region" description="Helical" evidence="4">
    <location>
        <begin position="98"/>
        <end position="120"/>
    </location>
</feature>
<sequence length="385" mass="41399">MRRILAGLLGPDIPAHLRDDFITLAACHMRGQALLVFAGFILSLPLVVLGASPETAPSIAFGLPVIILILAVTGLIVLRKPLDLAAGVTEARRVIASVWRLCLLIAIIGSIWCLGSWASAPAESKLYYPAIMALGALTLAYCLTAVRSVALTTLLITMVPIAIALASTGEVMNLVLAGSQIIAVGFQVFLINRHQNLLFAMTQQQHESAQQARRDPLTDLANRRALMEHFKAHAALGSHIRLMVVDIDRFKAINDRHGHDVGDEVLCAFAELLRIHVRGGICAARLGGEEFALLATAEALDPAIALQLLGEIRGAYMPHGEQITASIGVADGIVTDPADWNGLYGKADRALYRAKNDGRNRVRSHKAEGEADRVGDREPARSRHG</sequence>
<dbReference type="Gene3D" id="3.30.70.270">
    <property type="match status" value="1"/>
</dbReference>
<name>A0ABS7J4R8_9SPHN</name>
<dbReference type="InterPro" id="IPR050469">
    <property type="entry name" value="Diguanylate_Cyclase"/>
</dbReference>
<evidence type="ECO:0000256" key="3">
    <source>
        <dbReference type="SAM" id="MobiDB-lite"/>
    </source>
</evidence>
<gene>
    <name evidence="6" type="ORF">K3174_00965</name>
</gene>
<evidence type="ECO:0000313" key="6">
    <source>
        <dbReference type="EMBL" id="MBX7481084.1"/>
    </source>
</evidence>
<evidence type="ECO:0000259" key="5">
    <source>
        <dbReference type="PROSITE" id="PS50887"/>
    </source>
</evidence>
<dbReference type="InterPro" id="IPR043128">
    <property type="entry name" value="Rev_trsase/Diguanyl_cyclase"/>
</dbReference>
<proteinExistence type="predicted"/>
<evidence type="ECO:0000256" key="1">
    <source>
        <dbReference type="ARBA" id="ARBA00012528"/>
    </source>
</evidence>
<evidence type="ECO:0000313" key="7">
    <source>
        <dbReference type="Proteomes" id="UP000755104"/>
    </source>
</evidence>
<dbReference type="EMBL" id="JAIGNO010000001">
    <property type="protein sequence ID" value="MBX7481084.1"/>
    <property type="molecule type" value="Genomic_DNA"/>
</dbReference>
<comment type="caution">
    <text evidence="6">The sequence shown here is derived from an EMBL/GenBank/DDBJ whole genome shotgun (WGS) entry which is preliminary data.</text>
</comment>
<dbReference type="PANTHER" id="PTHR45138:SF9">
    <property type="entry name" value="DIGUANYLATE CYCLASE DGCM-RELATED"/>
    <property type="match status" value="1"/>
</dbReference>
<dbReference type="PROSITE" id="PS50887">
    <property type="entry name" value="GGDEF"/>
    <property type="match status" value="1"/>
</dbReference>
<comment type="catalytic activity">
    <reaction evidence="2">
        <text>2 GTP = 3',3'-c-di-GMP + 2 diphosphate</text>
        <dbReference type="Rhea" id="RHEA:24898"/>
        <dbReference type="ChEBI" id="CHEBI:33019"/>
        <dbReference type="ChEBI" id="CHEBI:37565"/>
        <dbReference type="ChEBI" id="CHEBI:58805"/>
        <dbReference type="EC" id="2.7.7.65"/>
    </reaction>
</comment>
<feature type="transmembrane region" description="Helical" evidence="4">
    <location>
        <begin position="33"/>
        <end position="52"/>
    </location>
</feature>
<keyword evidence="4" id="KW-1133">Transmembrane helix</keyword>
<protein>
    <recommendedName>
        <fullName evidence="1">diguanylate cyclase</fullName>
        <ecNumber evidence="1">2.7.7.65</ecNumber>
    </recommendedName>
</protein>
<dbReference type="InterPro" id="IPR029787">
    <property type="entry name" value="Nucleotide_cyclase"/>
</dbReference>
<evidence type="ECO:0000256" key="2">
    <source>
        <dbReference type="ARBA" id="ARBA00034247"/>
    </source>
</evidence>
<feature type="transmembrane region" description="Helical" evidence="4">
    <location>
        <begin position="150"/>
        <end position="168"/>
    </location>
</feature>
<dbReference type="Pfam" id="PF00990">
    <property type="entry name" value="GGDEF"/>
    <property type="match status" value="1"/>
</dbReference>
<organism evidence="6 7">
    <name type="scientific">Qipengyuania qiaonensis</name>
    <dbReference type="NCBI Taxonomy" id="2867240"/>
    <lineage>
        <taxon>Bacteria</taxon>
        <taxon>Pseudomonadati</taxon>
        <taxon>Pseudomonadota</taxon>
        <taxon>Alphaproteobacteria</taxon>
        <taxon>Sphingomonadales</taxon>
        <taxon>Erythrobacteraceae</taxon>
        <taxon>Qipengyuania</taxon>
    </lineage>
</organism>
<keyword evidence="7" id="KW-1185">Reference proteome</keyword>
<feature type="region of interest" description="Disordered" evidence="3">
    <location>
        <begin position="358"/>
        <end position="385"/>
    </location>
</feature>